<dbReference type="InterPro" id="IPR015424">
    <property type="entry name" value="PyrdxlP-dep_Trfase"/>
</dbReference>
<sequence length="372" mass="39916">MDPTALRETIPGLESGVYCNWGASGPSPRRVVEAAESALEHHEYAAPGDEGMYPAALDAYDDARTAIADLLGATPDEIALTESTTDGINRIAGAVSLEWDEADTVVRTDLEHAAGVLPWRRLERQRGIDVRVLETDRGRLDLDDVKAAAADASLFCVSSLTWTHGTRLPIDEIVDIAHDAGATVLVDAVQAPGQGPVDVTEWDADFVVGAGHKWLLAPFGSGFLYVNEDVAPDLVPPAIGYRSVEDPEAAEYQYAAGARRFEVATASPVPHAGLVEAIDCLQAVGLETVRDRIERLTERLKDGVPDERLLSPREFESGLVTIDVDDPEATVERLAEYDITVRSLPSPDAVRVSVHAVNTPADVDAVLEALSL</sequence>
<dbReference type="GO" id="GO:0016829">
    <property type="term" value="F:lyase activity"/>
    <property type="evidence" value="ECO:0007669"/>
    <property type="project" value="UniProtKB-KW"/>
</dbReference>
<dbReference type="Pfam" id="PF00266">
    <property type="entry name" value="Aminotran_5"/>
    <property type="match status" value="1"/>
</dbReference>
<dbReference type="Proteomes" id="UP000283805">
    <property type="component" value="Unassembled WGS sequence"/>
</dbReference>
<evidence type="ECO:0000313" key="2">
    <source>
        <dbReference type="EMBL" id="RKD98334.1"/>
    </source>
</evidence>
<dbReference type="InterPro" id="IPR015421">
    <property type="entry name" value="PyrdxlP-dep_Trfase_major"/>
</dbReference>
<reference evidence="2 3" key="1">
    <citation type="submission" date="2018-09" db="EMBL/GenBank/DDBJ databases">
        <title>Genomic Encyclopedia of Archaeal and Bacterial Type Strains, Phase II (KMG-II): from individual species to whole genera.</title>
        <authorList>
            <person name="Goeker M."/>
        </authorList>
    </citation>
    <scope>NUCLEOTIDE SEQUENCE [LARGE SCALE GENOMIC DNA]</scope>
    <source>
        <strain evidence="2 3">DSM 13151</strain>
    </source>
</reference>
<dbReference type="PANTHER" id="PTHR43586">
    <property type="entry name" value="CYSTEINE DESULFURASE"/>
    <property type="match status" value="1"/>
</dbReference>
<dbReference type="InterPro" id="IPR000192">
    <property type="entry name" value="Aminotrans_V_dom"/>
</dbReference>
<dbReference type="EMBL" id="RAPO01000001">
    <property type="protein sequence ID" value="RKD98334.1"/>
    <property type="molecule type" value="Genomic_DNA"/>
</dbReference>
<comment type="caution">
    <text evidence="2">The sequence shown here is derived from an EMBL/GenBank/DDBJ whole genome shotgun (WGS) entry which is preliminary data.</text>
</comment>
<keyword evidence="3" id="KW-1185">Reference proteome</keyword>
<proteinExistence type="predicted"/>
<keyword evidence="2" id="KW-0456">Lyase</keyword>
<dbReference type="Gene3D" id="3.90.1150.10">
    <property type="entry name" value="Aspartate Aminotransferase, domain 1"/>
    <property type="match status" value="1"/>
</dbReference>
<dbReference type="InterPro" id="IPR015422">
    <property type="entry name" value="PyrdxlP-dep_Trfase_small"/>
</dbReference>
<dbReference type="SUPFAM" id="SSF53383">
    <property type="entry name" value="PLP-dependent transferases"/>
    <property type="match status" value="1"/>
</dbReference>
<dbReference type="PANTHER" id="PTHR43586:SF15">
    <property type="entry name" value="BLR3095 PROTEIN"/>
    <property type="match status" value="1"/>
</dbReference>
<dbReference type="AlphaFoldDB" id="A0A3R7HL35"/>
<dbReference type="Gene3D" id="3.40.640.10">
    <property type="entry name" value="Type I PLP-dependent aspartate aminotransferase-like (Major domain)"/>
    <property type="match status" value="1"/>
</dbReference>
<gene>
    <name evidence="2" type="ORF">ATJ93_1340</name>
</gene>
<accession>A0A3R7HL35</accession>
<protein>
    <submittedName>
        <fullName evidence="2">Selenocysteine lyase/cysteine desulfurase</fullName>
    </submittedName>
</protein>
<name>A0A3R7HL35_9EURY</name>
<evidence type="ECO:0000259" key="1">
    <source>
        <dbReference type="Pfam" id="PF00266"/>
    </source>
</evidence>
<feature type="domain" description="Aminotransferase class V" evidence="1">
    <location>
        <begin position="18"/>
        <end position="366"/>
    </location>
</feature>
<dbReference type="RefSeq" id="WP_120243771.1">
    <property type="nucleotide sequence ID" value="NZ_RAPO01000001.1"/>
</dbReference>
<dbReference type="OrthoDB" id="9577at2157"/>
<organism evidence="2 3">
    <name type="scientific">Halopiger aswanensis</name>
    <dbReference type="NCBI Taxonomy" id="148449"/>
    <lineage>
        <taxon>Archaea</taxon>
        <taxon>Methanobacteriati</taxon>
        <taxon>Methanobacteriota</taxon>
        <taxon>Stenosarchaea group</taxon>
        <taxon>Halobacteria</taxon>
        <taxon>Halobacteriales</taxon>
        <taxon>Natrialbaceae</taxon>
        <taxon>Halopiger</taxon>
    </lineage>
</organism>
<evidence type="ECO:0000313" key="3">
    <source>
        <dbReference type="Proteomes" id="UP000283805"/>
    </source>
</evidence>